<protein>
    <submittedName>
        <fullName evidence="1">Unnamed protein product</fullName>
    </submittedName>
</protein>
<dbReference type="Proteomes" id="UP001165121">
    <property type="component" value="Unassembled WGS sequence"/>
</dbReference>
<keyword evidence="2" id="KW-1185">Reference proteome</keyword>
<dbReference type="EMBL" id="BSXT01003687">
    <property type="protein sequence ID" value="GMF55291.1"/>
    <property type="molecule type" value="Genomic_DNA"/>
</dbReference>
<evidence type="ECO:0000313" key="1">
    <source>
        <dbReference type="EMBL" id="GMF55291.1"/>
    </source>
</evidence>
<sequence>MAEARLSPQWTFWKDTIRKEINALEPNSTFILVDPPSGAHILDNTVQFRIKTGPEGKLFSTKQEYVLEVTGKFSCWTMSRRVLQSLTWSVFAFFPYWWQSSR</sequence>
<dbReference type="OrthoDB" id="46422at2759"/>
<accession>A0A9W6Y4B7</accession>
<evidence type="ECO:0000313" key="2">
    <source>
        <dbReference type="Proteomes" id="UP001165121"/>
    </source>
</evidence>
<name>A0A9W6Y4B7_9STRA</name>
<comment type="caution">
    <text evidence="1">The sequence shown here is derived from an EMBL/GenBank/DDBJ whole genome shotgun (WGS) entry which is preliminary data.</text>
</comment>
<proteinExistence type="predicted"/>
<dbReference type="AlphaFoldDB" id="A0A9W6Y4B7"/>
<organism evidence="1 2">
    <name type="scientific">Phytophthora fragariaefolia</name>
    <dbReference type="NCBI Taxonomy" id="1490495"/>
    <lineage>
        <taxon>Eukaryota</taxon>
        <taxon>Sar</taxon>
        <taxon>Stramenopiles</taxon>
        <taxon>Oomycota</taxon>
        <taxon>Peronosporomycetes</taxon>
        <taxon>Peronosporales</taxon>
        <taxon>Peronosporaceae</taxon>
        <taxon>Phytophthora</taxon>
    </lineage>
</organism>
<reference evidence="1" key="1">
    <citation type="submission" date="2023-04" db="EMBL/GenBank/DDBJ databases">
        <title>Phytophthora fragariaefolia NBRC 109709.</title>
        <authorList>
            <person name="Ichikawa N."/>
            <person name="Sato H."/>
            <person name="Tonouchi N."/>
        </authorList>
    </citation>
    <scope>NUCLEOTIDE SEQUENCE</scope>
    <source>
        <strain evidence="1">NBRC 109709</strain>
    </source>
</reference>
<gene>
    <name evidence="1" type="ORF">Pfra01_002326400</name>
</gene>